<keyword evidence="7" id="KW-0574">Periplasm</keyword>
<evidence type="ECO:0000259" key="13">
    <source>
        <dbReference type="Pfam" id="PF23914"/>
    </source>
</evidence>
<reference evidence="14 15" key="1">
    <citation type="submission" date="2015-05" db="EMBL/GenBank/DDBJ databases">
        <title>Comparative analyses of the lipooligosaccharides from nottypeable Haemophilus influenzae and Haemophilus haemolyticus.</title>
        <authorList>
            <person name="Post D.M.B."/>
            <person name="Ketterer M.R."/>
            <person name="Coffin J.E."/>
            <person name="Reinders L.M."/>
            <person name="Munson R.S.Jr."/>
            <person name="Bair T.B."/>
            <person name="Murphy T.F."/>
            <person name="Foster E."/>
            <person name="Gibson B.W."/>
            <person name="Apicella M.A."/>
        </authorList>
    </citation>
    <scope>NUCLEOTIDE SEQUENCE [LARGE SCALE GENOMIC DNA]</scope>
    <source>
        <strain evidence="14 15">11P18</strain>
    </source>
</reference>
<comment type="function">
    <text evidence="11">Possible subunit of a heme lyase.</text>
</comment>
<dbReference type="Gene3D" id="1.25.40.10">
    <property type="entry name" value="Tetratricopeptide repeat domain"/>
    <property type="match status" value="1"/>
</dbReference>
<evidence type="ECO:0000256" key="6">
    <source>
        <dbReference type="ARBA" id="ARBA00022737"/>
    </source>
</evidence>
<comment type="subcellular location">
    <subcellularLocation>
        <location evidence="1">Periplasm</location>
    </subcellularLocation>
</comment>
<dbReference type="GO" id="GO:0042597">
    <property type="term" value="C:periplasmic space"/>
    <property type="evidence" value="ECO:0007669"/>
    <property type="project" value="UniProtKB-SubCell"/>
</dbReference>
<evidence type="ECO:0000256" key="11">
    <source>
        <dbReference type="RuleBase" id="RU364112"/>
    </source>
</evidence>
<proteinExistence type="inferred from homology"/>
<dbReference type="SUPFAM" id="SSF48452">
    <property type="entry name" value="TPR-like"/>
    <property type="match status" value="1"/>
</dbReference>
<dbReference type="AlphaFoldDB" id="A0A0M3G5U8"/>
<keyword evidence="4 11" id="KW-0479">Metal-binding</keyword>
<dbReference type="FunFam" id="1.10.8.640:FF:000001">
    <property type="entry name" value="Cytochrome c-type biogenesis protein"/>
    <property type="match status" value="1"/>
</dbReference>
<dbReference type="InterPro" id="IPR005616">
    <property type="entry name" value="CcmH/CycL/Ccl2/NrfF_N"/>
</dbReference>
<dbReference type="SMART" id="SM00028">
    <property type="entry name" value="TPR"/>
    <property type="match status" value="2"/>
</dbReference>
<dbReference type="InterPro" id="IPR019734">
    <property type="entry name" value="TPR_rpt"/>
</dbReference>
<protein>
    <recommendedName>
        <fullName evidence="11">Formate-dependent nitrite reductase complex subunit</fullName>
    </recommendedName>
</protein>
<dbReference type="GO" id="GO:0046872">
    <property type="term" value="F:metal ion binding"/>
    <property type="evidence" value="ECO:0007669"/>
    <property type="project" value="UniProtKB-KW"/>
</dbReference>
<keyword evidence="6" id="KW-0677">Repeat</keyword>
<dbReference type="RefSeq" id="WP_046953318.1">
    <property type="nucleotide sequence ID" value="NZ_CP031238.1"/>
</dbReference>
<feature type="domain" description="Cytochrome c-type biogenesis protein H TPR" evidence="13">
    <location>
        <begin position="239"/>
        <end position="355"/>
    </location>
</feature>
<keyword evidence="11" id="KW-0812">Transmembrane</keyword>
<comment type="similarity">
    <text evidence="2 11">Belongs to the CcmH/CycL/Ccl2/NrfF family.</text>
</comment>
<dbReference type="InterPro" id="IPR051263">
    <property type="entry name" value="C-type_cytochrome_biogenesis"/>
</dbReference>
<keyword evidence="11" id="KW-1133">Transmembrane helix</keyword>
<evidence type="ECO:0000256" key="3">
    <source>
        <dbReference type="ARBA" id="ARBA00022617"/>
    </source>
</evidence>
<keyword evidence="5 11" id="KW-0732">Signal</keyword>
<dbReference type="InterPro" id="IPR056413">
    <property type="entry name" value="TPR_CcmH_CycH"/>
</dbReference>
<dbReference type="EMBL" id="LCTK01000030">
    <property type="protein sequence ID" value="KKZ58270.1"/>
    <property type="molecule type" value="Genomic_DNA"/>
</dbReference>
<keyword evidence="3 11" id="KW-0349">Heme</keyword>
<feature type="repeat" description="TPR" evidence="10">
    <location>
        <begin position="256"/>
        <end position="289"/>
    </location>
</feature>
<organism evidence="14 15">
    <name type="scientific">Haemophilus haemolyticus</name>
    <dbReference type="NCBI Taxonomy" id="726"/>
    <lineage>
        <taxon>Bacteria</taxon>
        <taxon>Pseudomonadati</taxon>
        <taxon>Pseudomonadota</taxon>
        <taxon>Gammaproteobacteria</taxon>
        <taxon>Pasteurellales</taxon>
        <taxon>Pasteurellaceae</taxon>
        <taxon>Haemophilus</taxon>
    </lineage>
</organism>
<keyword evidence="9 11" id="KW-0408">Iron</keyword>
<name>A0A0M3G5U8_HAEHA</name>
<dbReference type="GO" id="GO:0017004">
    <property type="term" value="P:cytochrome complex assembly"/>
    <property type="evidence" value="ECO:0007669"/>
    <property type="project" value="UniProtKB-ARBA"/>
</dbReference>
<dbReference type="InterPro" id="IPR017565">
    <property type="entry name" value="For-dep_Cytc_NO2Rdtase_NrfF"/>
</dbReference>
<dbReference type="Pfam" id="PF03918">
    <property type="entry name" value="CcmH"/>
    <property type="match status" value="1"/>
</dbReference>
<evidence type="ECO:0000259" key="12">
    <source>
        <dbReference type="Pfam" id="PF03918"/>
    </source>
</evidence>
<gene>
    <name evidence="14" type="ORF">AAX18_06320</name>
</gene>
<evidence type="ECO:0000313" key="15">
    <source>
        <dbReference type="Proteomes" id="UP000034750"/>
    </source>
</evidence>
<dbReference type="CDD" id="cd16378">
    <property type="entry name" value="CcmH_N"/>
    <property type="match status" value="1"/>
</dbReference>
<dbReference type="NCBIfam" id="TIGR03147">
    <property type="entry name" value="cyt_nit_nrfF"/>
    <property type="match status" value="1"/>
</dbReference>
<dbReference type="Proteomes" id="UP000034750">
    <property type="component" value="Unassembled WGS sequence"/>
</dbReference>
<dbReference type="InterPro" id="IPR011990">
    <property type="entry name" value="TPR-like_helical_dom_sf"/>
</dbReference>
<dbReference type="Gene3D" id="1.10.8.640">
    <property type="entry name" value="Cytochrome C biogenesis protein"/>
    <property type="match status" value="1"/>
</dbReference>
<evidence type="ECO:0000256" key="10">
    <source>
        <dbReference type="PROSITE-ProRule" id="PRU00339"/>
    </source>
</evidence>
<evidence type="ECO:0000256" key="5">
    <source>
        <dbReference type="ARBA" id="ARBA00022729"/>
    </source>
</evidence>
<accession>A0A0M3G5U8</accession>
<evidence type="ECO:0000256" key="2">
    <source>
        <dbReference type="ARBA" id="ARBA00010342"/>
    </source>
</evidence>
<dbReference type="InterPro" id="IPR038297">
    <property type="entry name" value="CcmH/CycL/NrfF/Ccl2_sf"/>
</dbReference>
<feature type="transmembrane region" description="Helical" evidence="11">
    <location>
        <begin position="190"/>
        <end position="207"/>
    </location>
</feature>
<keyword evidence="11" id="KW-0472">Membrane</keyword>
<feature type="domain" description="CcmH/CycL/Ccl2/NrfF N-terminal" evidence="12">
    <location>
        <begin position="25"/>
        <end position="152"/>
    </location>
</feature>
<dbReference type="PANTHER" id="PTHR47870:SF2">
    <property type="entry name" value="FORMATE-DEPENDENT NITRITE REDUCTASE COMPLEX SUBUNIT NRFF"/>
    <property type="match status" value="1"/>
</dbReference>
<evidence type="ECO:0000256" key="8">
    <source>
        <dbReference type="ARBA" id="ARBA00022803"/>
    </source>
</evidence>
<dbReference type="Pfam" id="PF23914">
    <property type="entry name" value="TPR_CcmH_CycH"/>
    <property type="match status" value="1"/>
</dbReference>
<dbReference type="PANTHER" id="PTHR47870">
    <property type="entry name" value="CYTOCHROME C-TYPE BIOGENESIS PROTEIN CCMH"/>
    <property type="match status" value="1"/>
</dbReference>
<feature type="transmembrane region" description="Helical" evidence="11">
    <location>
        <begin position="120"/>
        <end position="139"/>
    </location>
</feature>
<evidence type="ECO:0000256" key="4">
    <source>
        <dbReference type="ARBA" id="ARBA00022723"/>
    </source>
</evidence>
<dbReference type="GO" id="GO:0005886">
    <property type="term" value="C:plasma membrane"/>
    <property type="evidence" value="ECO:0007669"/>
    <property type="project" value="TreeGrafter"/>
</dbReference>
<dbReference type="PROSITE" id="PS50005">
    <property type="entry name" value="TPR"/>
    <property type="match status" value="1"/>
</dbReference>
<sequence>MKSILDIFTRGFIQVQKIVFFATALLFAFSLFAQAEMVDTYQFQNQDDRTRAVELAKSLRCPQCQNQNLVESNSPIAYDLRLEVYKMVDEGKSNQQIIDQMTARFGDFVNYKPPFKWNTALLWLLPVALLILAAALLYFSNRKKSALSSVEQRSVLEKEQRYFSVNAESHSDPKQKEQKTDFFGKTNHKLSFVVFFLLMAIPTAYYFSLDRFSRVQQGEQSMIEQHNQNVEMNDEHKNENMIEKIQNKLRTDPNNAETWLQLGEAYVQNNEFDSALIAYSNAEKISGSKPNILGLAATALYYQAGQQVTSKVEQLLNEALAKDKNEVSSLSLLATIALENRQYQQASAYLQQLLDSGNAAVDRRSVIQRMKMLDFLQRGEKGQNP</sequence>
<dbReference type="PATRIC" id="fig|726.54.peg.1261"/>
<evidence type="ECO:0000256" key="7">
    <source>
        <dbReference type="ARBA" id="ARBA00022764"/>
    </source>
</evidence>
<evidence type="ECO:0000256" key="1">
    <source>
        <dbReference type="ARBA" id="ARBA00004418"/>
    </source>
</evidence>
<evidence type="ECO:0000256" key="9">
    <source>
        <dbReference type="ARBA" id="ARBA00023004"/>
    </source>
</evidence>
<keyword evidence="8 10" id="KW-0802">TPR repeat</keyword>
<evidence type="ECO:0000313" key="14">
    <source>
        <dbReference type="EMBL" id="KKZ58270.1"/>
    </source>
</evidence>
<comment type="caution">
    <text evidence="14">The sequence shown here is derived from an EMBL/GenBank/DDBJ whole genome shotgun (WGS) entry which is preliminary data.</text>
</comment>